<evidence type="ECO:0000313" key="3">
    <source>
        <dbReference type="EMBL" id="GFO18550.1"/>
    </source>
</evidence>
<feature type="region of interest" description="Disordered" evidence="1">
    <location>
        <begin position="135"/>
        <end position="206"/>
    </location>
</feature>
<dbReference type="Pfam" id="PF01590">
    <property type="entry name" value="GAF"/>
    <property type="match status" value="1"/>
</dbReference>
<dbReference type="SUPFAM" id="SSF55781">
    <property type="entry name" value="GAF domain-like"/>
    <property type="match status" value="1"/>
</dbReference>
<name>A0AAV4BD72_9GAST</name>
<gene>
    <name evidence="3" type="ORF">PoB_004505500</name>
</gene>
<dbReference type="Gene3D" id="3.30.450.40">
    <property type="match status" value="1"/>
</dbReference>
<accession>A0AAV4BD72</accession>
<comment type="caution">
    <text evidence="3">The sequence shown here is derived from an EMBL/GenBank/DDBJ whole genome shotgun (WGS) entry which is preliminary data.</text>
</comment>
<dbReference type="Proteomes" id="UP000735302">
    <property type="component" value="Unassembled WGS sequence"/>
</dbReference>
<sequence>MGDRPDYKVSTTPADDGASESEIHCCSFKPLPDVNTTLLGLSSQPLGAASPASRGTSATGGRPPPSLCPSPGKLESTAGQGSVSITSSDHSNNSDNTTNSSSRSFTNTSCSSSLIATDSHDAGCVDSGVYLATSEDSSGNISDSSGVSTEPQISTPAVDDSSSGNISDSSGVSTEPQASSPSSSTTTRITYTLPTPPIDSDSDKSLQTGFDYNALTTSGTLGQPEIESYLPQRQSFSAFPGVGVATAPGAGPAYSPLHAWSLRSRALLSRGASYAVRKMSVAGGPGSFHHHGGGDAGGSGGGGGMDAIDDDLRREFDSMELWLDDHPEFVHDYFARKAHKSMVDGWLLAHALSGADNLSTSGTSSKASSGANTPVRKISAQDFERGGILNPIVSTVDGLPTFIGPSTSSTPTPSSKSRRRSKSELKALDEKELMYELVIDICNDLDVTSLCYKILQNLCILLNADRCSLFLVKGTTNKYLASKLFDVTSDSEFESVCDREDEIRIPLGTGIIGYVAKTGEVVNIPDAYEPVHNKVISGFWALPQAKAPVAGLEPATKGRCRSQGGLNSCHNIGVASNCTVIIGV</sequence>
<evidence type="ECO:0000313" key="4">
    <source>
        <dbReference type="Proteomes" id="UP000735302"/>
    </source>
</evidence>
<feature type="region of interest" description="Disordered" evidence="1">
    <location>
        <begin position="37"/>
        <end position="110"/>
    </location>
</feature>
<evidence type="ECO:0000259" key="2">
    <source>
        <dbReference type="Pfam" id="PF01590"/>
    </source>
</evidence>
<dbReference type="AlphaFoldDB" id="A0AAV4BD72"/>
<feature type="region of interest" description="Disordered" evidence="1">
    <location>
        <begin position="402"/>
        <end position="423"/>
    </location>
</feature>
<dbReference type="InterPro" id="IPR029016">
    <property type="entry name" value="GAF-like_dom_sf"/>
</dbReference>
<feature type="compositionally biased region" description="Low complexity" evidence="1">
    <location>
        <begin position="158"/>
        <end position="193"/>
    </location>
</feature>
<organism evidence="3 4">
    <name type="scientific">Plakobranchus ocellatus</name>
    <dbReference type="NCBI Taxonomy" id="259542"/>
    <lineage>
        <taxon>Eukaryota</taxon>
        <taxon>Metazoa</taxon>
        <taxon>Spiralia</taxon>
        <taxon>Lophotrochozoa</taxon>
        <taxon>Mollusca</taxon>
        <taxon>Gastropoda</taxon>
        <taxon>Heterobranchia</taxon>
        <taxon>Euthyneura</taxon>
        <taxon>Panpulmonata</taxon>
        <taxon>Sacoglossa</taxon>
        <taxon>Placobranchoidea</taxon>
        <taxon>Plakobranchidae</taxon>
        <taxon>Plakobranchus</taxon>
    </lineage>
</organism>
<feature type="compositionally biased region" description="Low complexity" evidence="1">
    <location>
        <begin position="82"/>
        <end position="110"/>
    </location>
</feature>
<proteinExistence type="predicted"/>
<feature type="region of interest" description="Disordered" evidence="1">
    <location>
        <begin position="1"/>
        <end position="21"/>
    </location>
</feature>
<keyword evidence="4" id="KW-1185">Reference proteome</keyword>
<dbReference type="InterPro" id="IPR003018">
    <property type="entry name" value="GAF"/>
</dbReference>
<protein>
    <submittedName>
        <fullName evidence="3">Phosphodiesterase</fullName>
    </submittedName>
</protein>
<evidence type="ECO:0000256" key="1">
    <source>
        <dbReference type="SAM" id="MobiDB-lite"/>
    </source>
</evidence>
<dbReference type="EMBL" id="BLXT01004960">
    <property type="protein sequence ID" value="GFO18550.1"/>
    <property type="molecule type" value="Genomic_DNA"/>
</dbReference>
<feature type="compositionally biased region" description="Low complexity" evidence="1">
    <location>
        <begin position="405"/>
        <end position="415"/>
    </location>
</feature>
<feature type="region of interest" description="Disordered" evidence="1">
    <location>
        <begin position="285"/>
        <end position="305"/>
    </location>
</feature>
<feature type="compositionally biased region" description="Low complexity" evidence="1">
    <location>
        <begin position="135"/>
        <end position="148"/>
    </location>
</feature>
<feature type="domain" description="GAF" evidence="2">
    <location>
        <begin position="447"/>
        <end position="534"/>
    </location>
</feature>
<feature type="compositionally biased region" description="Gly residues" evidence="1">
    <location>
        <begin position="294"/>
        <end position="305"/>
    </location>
</feature>
<reference evidence="3 4" key="1">
    <citation type="journal article" date="2021" name="Elife">
        <title>Chloroplast acquisition without the gene transfer in kleptoplastic sea slugs, Plakobranchus ocellatus.</title>
        <authorList>
            <person name="Maeda T."/>
            <person name="Takahashi S."/>
            <person name="Yoshida T."/>
            <person name="Shimamura S."/>
            <person name="Takaki Y."/>
            <person name="Nagai Y."/>
            <person name="Toyoda A."/>
            <person name="Suzuki Y."/>
            <person name="Arimoto A."/>
            <person name="Ishii H."/>
            <person name="Satoh N."/>
            <person name="Nishiyama T."/>
            <person name="Hasebe M."/>
            <person name="Maruyama T."/>
            <person name="Minagawa J."/>
            <person name="Obokata J."/>
            <person name="Shigenobu S."/>
        </authorList>
    </citation>
    <scope>NUCLEOTIDE SEQUENCE [LARGE SCALE GENOMIC DNA]</scope>
</reference>